<organism evidence="5 7">
    <name type="scientific">Phytophthora fragariae</name>
    <dbReference type="NCBI Taxonomy" id="53985"/>
    <lineage>
        <taxon>Eukaryota</taxon>
        <taxon>Sar</taxon>
        <taxon>Stramenopiles</taxon>
        <taxon>Oomycota</taxon>
        <taxon>Peronosporomycetes</taxon>
        <taxon>Peronosporales</taxon>
        <taxon>Peronosporaceae</taxon>
        <taxon>Phytophthora</taxon>
    </lineage>
</organism>
<name>A0A6A3WIY0_9STRA</name>
<evidence type="ECO:0000313" key="7">
    <source>
        <dbReference type="Proteomes" id="UP000433483"/>
    </source>
</evidence>
<evidence type="ECO:0000313" key="6">
    <source>
        <dbReference type="EMBL" id="KAE9286643.1"/>
    </source>
</evidence>
<keyword evidence="7" id="KW-1185">Reference proteome</keyword>
<dbReference type="EMBL" id="QXFW01006304">
    <property type="protein sequence ID" value="KAE8959570.1"/>
    <property type="molecule type" value="Genomic_DNA"/>
</dbReference>
<evidence type="ECO:0000313" key="10">
    <source>
        <dbReference type="Proteomes" id="UP000440732"/>
    </source>
</evidence>
<dbReference type="AlphaFoldDB" id="A0A6A3WIY0"/>
<gene>
    <name evidence="6" type="ORF">PF001_g21348</name>
    <name evidence="4" type="ORF">PF002_g31340</name>
    <name evidence="5" type="ORF">PF005_g22279</name>
    <name evidence="3" type="ORF">PF006_g30953</name>
    <name evidence="2" type="ORF">PF007_g31986</name>
    <name evidence="1" type="ORF">PF011_g30378</name>
</gene>
<dbReference type="Proteomes" id="UP000440732">
    <property type="component" value="Unassembled WGS sequence"/>
</dbReference>
<dbReference type="EMBL" id="QXFZ01007824">
    <property type="protein sequence ID" value="KAE9056454.1"/>
    <property type="molecule type" value="Genomic_DNA"/>
</dbReference>
<evidence type="ECO:0000313" key="8">
    <source>
        <dbReference type="Proteomes" id="UP000437068"/>
    </source>
</evidence>
<protein>
    <submittedName>
        <fullName evidence="5">Uncharacterized protein</fullName>
    </submittedName>
</protein>
<dbReference type="Proteomes" id="UP000440367">
    <property type="component" value="Unassembled WGS sequence"/>
</dbReference>
<dbReference type="Proteomes" id="UP000441208">
    <property type="component" value="Unassembled WGS sequence"/>
</dbReference>
<evidence type="ECO:0000313" key="3">
    <source>
        <dbReference type="EMBL" id="KAE9063412.1"/>
    </source>
</evidence>
<reference evidence="7 8" key="1">
    <citation type="submission" date="2018-08" db="EMBL/GenBank/DDBJ databases">
        <title>Genomic investigation of the strawberry pathogen Phytophthora fragariae indicates pathogenicity is determined by transcriptional variation in three key races.</title>
        <authorList>
            <person name="Adams T.M."/>
            <person name="Armitage A.D."/>
            <person name="Sobczyk M.K."/>
            <person name="Bates H.J."/>
            <person name="Dunwell J.M."/>
            <person name="Nellist C.F."/>
            <person name="Harrison R.J."/>
        </authorList>
    </citation>
    <scope>NUCLEOTIDE SEQUENCE [LARGE SCALE GENOMIC DNA]</scope>
    <source>
        <strain evidence="6 8">A4</strain>
        <strain evidence="4 9">BC-1</strain>
        <strain evidence="5 7">NOV-27</strain>
        <strain evidence="3 10">NOV-5</strain>
        <strain evidence="2 11">NOV-71</strain>
        <strain evidence="1 12">SCRP245</strain>
    </source>
</reference>
<evidence type="ECO:0000313" key="2">
    <source>
        <dbReference type="EMBL" id="KAE9056454.1"/>
    </source>
</evidence>
<dbReference type="EMBL" id="QXGD01005617">
    <property type="protein sequence ID" value="KAE9165551.1"/>
    <property type="molecule type" value="Genomic_DNA"/>
</dbReference>
<evidence type="ECO:0000313" key="1">
    <source>
        <dbReference type="EMBL" id="KAE8959570.1"/>
    </source>
</evidence>
<dbReference type="Proteomes" id="UP000433483">
    <property type="component" value="Unassembled WGS sequence"/>
</dbReference>
<evidence type="ECO:0000313" key="5">
    <source>
        <dbReference type="EMBL" id="KAE9182983.1"/>
    </source>
</evidence>
<evidence type="ECO:0000313" key="9">
    <source>
        <dbReference type="Proteomes" id="UP000440367"/>
    </source>
</evidence>
<evidence type="ECO:0000313" key="12">
    <source>
        <dbReference type="Proteomes" id="UP000460718"/>
    </source>
</evidence>
<dbReference type="EMBL" id="QXGA01006357">
    <property type="protein sequence ID" value="KAE9063412.1"/>
    <property type="molecule type" value="Genomic_DNA"/>
</dbReference>
<proteinExistence type="predicted"/>
<sequence length="177" mass="19246">MLRGDARLGAAEDLEVVGVGRDTRAVVTGELDAGAGQLLQRVEEGADRGQEQVRAQRAPLEHPHALQDRLGRAVGGVAHDEGGAVVKSSAHFDVVGGHAQPRQRVHSSLKGTLPNALQKSYQTSYNDLWRRRAWSMSVAARKLCSPQPFTDRNPFWPGACRSLASSHRTSRRARTPV</sequence>
<dbReference type="OrthoDB" id="141285at2759"/>
<dbReference type="EMBL" id="QXGE01001936">
    <property type="protein sequence ID" value="KAE9286643.1"/>
    <property type="molecule type" value="Genomic_DNA"/>
</dbReference>
<evidence type="ECO:0000313" key="11">
    <source>
        <dbReference type="Proteomes" id="UP000441208"/>
    </source>
</evidence>
<evidence type="ECO:0000313" key="4">
    <source>
        <dbReference type="EMBL" id="KAE9165551.1"/>
    </source>
</evidence>
<dbReference type="Proteomes" id="UP000437068">
    <property type="component" value="Unassembled WGS sequence"/>
</dbReference>
<comment type="caution">
    <text evidence="5">The sequence shown here is derived from an EMBL/GenBank/DDBJ whole genome shotgun (WGS) entry which is preliminary data.</text>
</comment>
<dbReference type="EMBL" id="QXGB01001981">
    <property type="protein sequence ID" value="KAE9182983.1"/>
    <property type="molecule type" value="Genomic_DNA"/>
</dbReference>
<dbReference type="Proteomes" id="UP000460718">
    <property type="component" value="Unassembled WGS sequence"/>
</dbReference>
<accession>A0A6A3WIY0</accession>